<evidence type="ECO:0000256" key="2">
    <source>
        <dbReference type="SAM" id="Phobius"/>
    </source>
</evidence>
<feature type="transmembrane region" description="Helical" evidence="2">
    <location>
        <begin position="31"/>
        <end position="53"/>
    </location>
</feature>
<protein>
    <submittedName>
        <fullName evidence="4">Secretion/DNA translocation related TadE-like protein</fullName>
    </submittedName>
</protein>
<accession>A0A853BQW9</accession>
<sequence length="141" mass="14114">MPPATISPPRTPHPLSAAARPADPERGSGTVWVLTLCALVWSTALTVVLVAGVRADHHRAASAADLAALAGAEHAALGREPACAAARAAAEANGAALTGCDLAADLSLRVTVRVPARSVRGTVTAQSRAGPHGSPAVFGHR</sequence>
<keyword evidence="2" id="KW-0812">Transmembrane</keyword>
<keyword evidence="5" id="KW-1185">Reference proteome</keyword>
<evidence type="ECO:0000313" key="4">
    <source>
        <dbReference type="EMBL" id="NYI96881.1"/>
    </source>
</evidence>
<feature type="region of interest" description="Disordered" evidence="1">
    <location>
        <begin position="1"/>
        <end position="25"/>
    </location>
</feature>
<evidence type="ECO:0000256" key="1">
    <source>
        <dbReference type="SAM" id="MobiDB-lite"/>
    </source>
</evidence>
<evidence type="ECO:0000313" key="5">
    <source>
        <dbReference type="Proteomes" id="UP000575985"/>
    </source>
</evidence>
<dbReference type="InterPro" id="IPR021202">
    <property type="entry name" value="Rv3654c-like"/>
</dbReference>
<dbReference type="InterPro" id="IPR028087">
    <property type="entry name" value="Tad_N"/>
</dbReference>
<comment type="caution">
    <text evidence="4">The sequence shown here is derived from an EMBL/GenBank/DDBJ whole genome shotgun (WGS) entry which is preliminary data.</text>
</comment>
<feature type="region of interest" description="Disordered" evidence="1">
    <location>
        <begin position="121"/>
        <end position="141"/>
    </location>
</feature>
<keyword evidence="2" id="KW-0472">Membrane</keyword>
<gene>
    <name evidence="4" type="ORF">HNR12_003158</name>
</gene>
<proteinExistence type="predicted"/>
<dbReference type="Proteomes" id="UP000575985">
    <property type="component" value="Unassembled WGS sequence"/>
</dbReference>
<feature type="compositionally biased region" description="Pro residues" evidence="1">
    <location>
        <begin position="1"/>
        <end position="12"/>
    </location>
</feature>
<reference evidence="4 5" key="1">
    <citation type="submission" date="2020-07" db="EMBL/GenBank/DDBJ databases">
        <title>Sequencing the genomes of 1000 actinobacteria strains.</title>
        <authorList>
            <person name="Klenk H.-P."/>
        </authorList>
    </citation>
    <scope>NUCLEOTIDE SEQUENCE [LARGE SCALE GENOMIC DNA]</scope>
    <source>
        <strain evidence="4 5">DSM 45927</strain>
    </source>
</reference>
<evidence type="ECO:0000259" key="3">
    <source>
        <dbReference type="Pfam" id="PF13400"/>
    </source>
</evidence>
<feature type="domain" description="Putative Flp pilus-assembly TadG-like N-terminal" evidence="3">
    <location>
        <begin position="27"/>
        <end position="72"/>
    </location>
</feature>
<organism evidence="4 5">
    <name type="scientific">Streptomonospora nanhaiensis</name>
    <dbReference type="NCBI Taxonomy" id="1323731"/>
    <lineage>
        <taxon>Bacteria</taxon>
        <taxon>Bacillati</taxon>
        <taxon>Actinomycetota</taxon>
        <taxon>Actinomycetes</taxon>
        <taxon>Streptosporangiales</taxon>
        <taxon>Nocardiopsidaceae</taxon>
        <taxon>Streptomonospora</taxon>
    </lineage>
</organism>
<name>A0A853BQW9_9ACTN</name>
<dbReference type="NCBIfam" id="TIGR03816">
    <property type="entry name" value="tadE_like_DECH"/>
    <property type="match status" value="1"/>
</dbReference>
<dbReference type="RefSeq" id="WP_338119767.1">
    <property type="nucleotide sequence ID" value="NZ_JACCFO010000001.1"/>
</dbReference>
<dbReference type="AlphaFoldDB" id="A0A853BQW9"/>
<dbReference type="Pfam" id="PF13400">
    <property type="entry name" value="Tad"/>
    <property type="match status" value="1"/>
</dbReference>
<keyword evidence="2" id="KW-1133">Transmembrane helix</keyword>
<dbReference type="EMBL" id="JACCFO010000001">
    <property type="protein sequence ID" value="NYI96881.1"/>
    <property type="molecule type" value="Genomic_DNA"/>
</dbReference>